<keyword evidence="3" id="KW-0482">Metalloprotease</keyword>
<gene>
    <name evidence="3" type="ORF">N5910_05095</name>
</gene>
<dbReference type="GO" id="GO:0080120">
    <property type="term" value="P:CAAX-box protein maturation"/>
    <property type="evidence" value="ECO:0007669"/>
    <property type="project" value="UniProtKB-ARBA"/>
</dbReference>
<dbReference type="PANTHER" id="PTHR35797:SF1">
    <property type="entry name" value="PROTEASE"/>
    <property type="match status" value="1"/>
</dbReference>
<dbReference type="EMBL" id="CP104550">
    <property type="protein sequence ID" value="UXH32627.1"/>
    <property type="molecule type" value="Genomic_DNA"/>
</dbReference>
<dbReference type="GeneID" id="75106605"/>
<name>A0A9E7RWG0_METWO</name>
<feature type="transmembrane region" description="Helical" evidence="1">
    <location>
        <begin position="102"/>
        <end position="125"/>
    </location>
</feature>
<keyword evidence="3" id="KW-0378">Hydrolase</keyword>
<feature type="transmembrane region" description="Helical" evidence="1">
    <location>
        <begin position="253"/>
        <end position="274"/>
    </location>
</feature>
<feature type="transmembrane region" description="Helical" evidence="1">
    <location>
        <begin position="24"/>
        <end position="51"/>
    </location>
</feature>
<evidence type="ECO:0000256" key="1">
    <source>
        <dbReference type="SAM" id="Phobius"/>
    </source>
</evidence>
<dbReference type="InterPro" id="IPR042150">
    <property type="entry name" value="MmRce1-like"/>
</dbReference>
<feature type="domain" description="CAAX prenyl protease 2/Lysostaphin resistance protein A-like" evidence="2">
    <location>
        <begin position="142"/>
        <end position="242"/>
    </location>
</feature>
<dbReference type="GO" id="GO:0008237">
    <property type="term" value="F:metallopeptidase activity"/>
    <property type="evidence" value="ECO:0007669"/>
    <property type="project" value="UniProtKB-KW"/>
</dbReference>
<dbReference type="Proteomes" id="UP001065373">
    <property type="component" value="Chromosome"/>
</dbReference>
<dbReference type="AlphaFoldDB" id="A0A9E7RWG0"/>
<sequence>MMMEGMHLFADRYDKDDNMKQEKLSAFFIIAFVFSWILWIPVALISAGFSFTGPVDAFLKGPYNPAAFGPTLAAILLTFLYGGRDELLSLLRKGFKRDFHGFWWIIILFLFPLITGLSAFLGVLWGDAPPSLYWVSQPWIIPLAFLYIFFLGGPLQEEFGWRGYALPGLQRKYSPVYAAIILGFIWGLWHIPLFFIQGSIQSQVPFWSFMILIISASIIYAWVYNSTESILAVLIIHTTGNLSYFLFPVQTTIAGGVFLMILNVAAAFIVLLFAGSELRTDFRKN</sequence>
<feature type="transmembrane region" description="Helical" evidence="1">
    <location>
        <begin position="176"/>
        <end position="200"/>
    </location>
</feature>
<feature type="transmembrane region" description="Helical" evidence="1">
    <location>
        <begin position="137"/>
        <end position="155"/>
    </location>
</feature>
<keyword evidence="1" id="KW-1133">Transmembrane helix</keyword>
<feature type="transmembrane region" description="Helical" evidence="1">
    <location>
        <begin position="230"/>
        <end position="247"/>
    </location>
</feature>
<reference evidence="3" key="1">
    <citation type="submission" date="2022-09" db="EMBL/GenBank/DDBJ databases">
        <title>Characterization of three MwoI isoschizomers from sequenced genome and metagenomes.</title>
        <authorList>
            <person name="Fomenkov A."/>
            <person name="Xu S.Y."/>
            <person name="Roberts R.J."/>
        </authorList>
    </citation>
    <scope>NUCLEOTIDE SEQUENCE</scope>
    <source>
        <strain evidence="3">DSM 2970</strain>
    </source>
</reference>
<proteinExistence type="predicted"/>
<feature type="transmembrane region" description="Helical" evidence="1">
    <location>
        <begin position="206"/>
        <end position="223"/>
    </location>
</feature>
<keyword evidence="1" id="KW-0472">Membrane</keyword>
<dbReference type="GO" id="GO:0004175">
    <property type="term" value="F:endopeptidase activity"/>
    <property type="evidence" value="ECO:0007669"/>
    <property type="project" value="UniProtKB-ARBA"/>
</dbReference>
<evidence type="ECO:0000259" key="2">
    <source>
        <dbReference type="Pfam" id="PF02517"/>
    </source>
</evidence>
<dbReference type="PANTHER" id="PTHR35797">
    <property type="entry name" value="PROTEASE-RELATED"/>
    <property type="match status" value="1"/>
</dbReference>
<keyword evidence="1" id="KW-0812">Transmembrane</keyword>
<evidence type="ECO:0000313" key="3">
    <source>
        <dbReference type="EMBL" id="UXH32627.1"/>
    </source>
</evidence>
<protein>
    <submittedName>
        <fullName evidence="3">CPBP family intramembrane metalloprotease</fullName>
    </submittedName>
</protein>
<organism evidence="3">
    <name type="scientific">Methanothermobacter wolfeii</name>
    <name type="common">Methanobacterium wolfei</name>
    <dbReference type="NCBI Taxonomy" id="145261"/>
    <lineage>
        <taxon>Archaea</taxon>
        <taxon>Methanobacteriati</taxon>
        <taxon>Methanobacteriota</taxon>
        <taxon>Methanomada group</taxon>
        <taxon>Methanobacteria</taxon>
        <taxon>Methanobacteriales</taxon>
        <taxon>Methanobacteriaceae</taxon>
        <taxon>Methanothermobacter</taxon>
    </lineage>
</organism>
<dbReference type="Pfam" id="PF02517">
    <property type="entry name" value="Rce1-like"/>
    <property type="match status" value="1"/>
</dbReference>
<keyword evidence="3" id="KW-0645">Protease</keyword>
<accession>A0A9E7RWG0</accession>
<dbReference type="RefSeq" id="WP_261599883.1">
    <property type="nucleotide sequence ID" value="NZ_CP104550.1"/>
</dbReference>
<feature type="transmembrane region" description="Helical" evidence="1">
    <location>
        <begin position="63"/>
        <end position="81"/>
    </location>
</feature>
<dbReference type="InterPro" id="IPR003675">
    <property type="entry name" value="Rce1/LyrA-like_dom"/>
</dbReference>